<dbReference type="Proteomes" id="UP001239111">
    <property type="component" value="Chromosome 1"/>
</dbReference>
<accession>A0ACC2PYD1</accession>
<dbReference type="EMBL" id="CM056741">
    <property type="protein sequence ID" value="KAJ8687946.1"/>
    <property type="molecule type" value="Genomic_DNA"/>
</dbReference>
<keyword evidence="2" id="KW-1185">Reference proteome</keyword>
<gene>
    <name evidence="1" type="ORF">QAD02_023741</name>
</gene>
<protein>
    <submittedName>
        <fullName evidence="1">Uncharacterized protein</fullName>
    </submittedName>
</protein>
<organism evidence="1 2">
    <name type="scientific">Eretmocerus hayati</name>
    <dbReference type="NCBI Taxonomy" id="131215"/>
    <lineage>
        <taxon>Eukaryota</taxon>
        <taxon>Metazoa</taxon>
        <taxon>Ecdysozoa</taxon>
        <taxon>Arthropoda</taxon>
        <taxon>Hexapoda</taxon>
        <taxon>Insecta</taxon>
        <taxon>Pterygota</taxon>
        <taxon>Neoptera</taxon>
        <taxon>Endopterygota</taxon>
        <taxon>Hymenoptera</taxon>
        <taxon>Apocrita</taxon>
        <taxon>Proctotrupomorpha</taxon>
        <taxon>Chalcidoidea</taxon>
        <taxon>Aphelinidae</taxon>
        <taxon>Aphelininae</taxon>
        <taxon>Eretmocerus</taxon>
    </lineage>
</organism>
<reference evidence="1" key="1">
    <citation type="submission" date="2023-04" db="EMBL/GenBank/DDBJ databases">
        <title>A chromosome-level genome assembly of the parasitoid wasp Eretmocerus hayati.</title>
        <authorList>
            <person name="Zhong Y."/>
            <person name="Liu S."/>
            <person name="Liu Y."/>
        </authorList>
    </citation>
    <scope>NUCLEOTIDE SEQUENCE</scope>
    <source>
        <strain evidence="1">ZJU_SS_LIU_2023</strain>
    </source>
</reference>
<name>A0ACC2PYD1_9HYME</name>
<proteinExistence type="predicted"/>
<sequence length="265" mass="29975">MRSVVPRLITLDVTGTLLKPNVAHRYSEAALEHGLPKLDPKITMDSFRRSYKRLQHEHPIFGRHSGLGWRNWWRLLVHDVITDQCPSASPDKLNKIADKLIECYSTNCGWSYVPGALELVQNLKCHSDLSLGVISNFDERMESLLTSMKLRHYFNFVITAYEIGCEKPDPAIFQEALRLASHSQGTPIRPSEALHVGDSVEADYLGAQAVGWDALILVHQNHKIPPEMPSILPDCCDEKHVITSLHHLRKHLDSLMKQTYGSNIS</sequence>
<comment type="caution">
    <text evidence="1">The sequence shown here is derived from an EMBL/GenBank/DDBJ whole genome shotgun (WGS) entry which is preliminary data.</text>
</comment>
<evidence type="ECO:0000313" key="2">
    <source>
        <dbReference type="Proteomes" id="UP001239111"/>
    </source>
</evidence>
<evidence type="ECO:0000313" key="1">
    <source>
        <dbReference type="EMBL" id="KAJ8687946.1"/>
    </source>
</evidence>